<sequence length="103" mass="11708">MVKERHGLRQHRLFRAASNSLPTARGGHEKWQAAGPTSGPLPEQRRLIICQRGQRRSHSGKRVFCQHLERLCNSNPQLIAAPRSSRSISRVFEYVGRAEPLDD</sequence>
<dbReference type="EMBL" id="CM055732">
    <property type="protein sequence ID" value="KAJ8011890.1"/>
    <property type="molecule type" value="Genomic_DNA"/>
</dbReference>
<comment type="caution">
    <text evidence="1">The sequence shown here is derived from an EMBL/GenBank/DDBJ whole genome shotgun (WGS) entry which is preliminary data.</text>
</comment>
<reference evidence="1" key="1">
    <citation type="submission" date="2021-05" db="EMBL/GenBank/DDBJ databases">
        <authorList>
            <person name="Pan Q."/>
            <person name="Jouanno E."/>
            <person name="Zahm M."/>
            <person name="Klopp C."/>
            <person name="Cabau C."/>
            <person name="Louis A."/>
            <person name="Berthelot C."/>
            <person name="Parey E."/>
            <person name="Roest Crollius H."/>
            <person name="Montfort J."/>
            <person name="Robinson-Rechavi M."/>
            <person name="Bouchez O."/>
            <person name="Lampietro C."/>
            <person name="Lopez Roques C."/>
            <person name="Donnadieu C."/>
            <person name="Postlethwait J."/>
            <person name="Bobe J."/>
            <person name="Dillon D."/>
            <person name="Chandos A."/>
            <person name="von Hippel F."/>
            <person name="Guiguen Y."/>
        </authorList>
    </citation>
    <scope>NUCLEOTIDE SEQUENCE</scope>
    <source>
        <strain evidence="1">YG-Jan2019</strain>
    </source>
</reference>
<organism evidence="1 2">
    <name type="scientific">Dallia pectoralis</name>
    <name type="common">Alaska blackfish</name>
    <dbReference type="NCBI Taxonomy" id="75939"/>
    <lineage>
        <taxon>Eukaryota</taxon>
        <taxon>Metazoa</taxon>
        <taxon>Chordata</taxon>
        <taxon>Craniata</taxon>
        <taxon>Vertebrata</taxon>
        <taxon>Euteleostomi</taxon>
        <taxon>Actinopterygii</taxon>
        <taxon>Neopterygii</taxon>
        <taxon>Teleostei</taxon>
        <taxon>Protacanthopterygii</taxon>
        <taxon>Esociformes</taxon>
        <taxon>Umbridae</taxon>
        <taxon>Dallia</taxon>
    </lineage>
</organism>
<evidence type="ECO:0000313" key="2">
    <source>
        <dbReference type="Proteomes" id="UP001157502"/>
    </source>
</evidence>
<dbReference type="Proteomes" id="UP001157502">
    <property type="component" value="Chromosome 5"/>
</dbReference>
<gene>
    <name evidence="1" type="ORF">DPEC_G00063000</name>
</gene>
<proteinExistence type="predicted"/>
<accession>A0ACC2H887</accession>
<name>A0ACC2H887_DALPE</name>
<keyword evidence="2" id="KW-1185">Reference proteome</keyword>
<evidence type="ECO:0000313" key="1">
    <source>
        <dbReference type="EMBL" id="KAJ8011890.1"/>
    </source>
</evidence>
<protein>
    <submittedName>
        <fullName evidence="1">Uncharacterized protein</fullName>
    </submittedName>
</protein>